<proteinExistence type="inferred from homology"/>
<sequence>MRHPMLYGGLELDRAHGLRHASDPLALARHPGARICLYWRGRQPVTGEPPVAALTDWASVGSLIDSLAAPLVLLGQDGEAPVVAADISGLEAPEDGPDLGLGRWVMLRSAGGTLPRQDAALLAYARGILIWRERTRFCSVCGQPLTVADAGHCGKCSDDTCGAPHFPRTDSAIIVLVTDPQGRALLGRQPVWAPGMYSCLAGFVEPGETLEEAVAREVWEEAGIRVRSARYVASQPWPFPSSLMIGFMATADGEEPNPDRTEIEDARWFTRAEVSRFGEASAPGEHGRFLPSRDSISRALIQHWLEG</sequence>
<evidence type="ECO:0000256" key="1">
    <source>
        <dbReference type="ARBA" id="ARBA00001946"/>
    </source>
</evidence>
<comment type="cofactor">
    <cofactor evidence="1">
        <name>Mg(2+)</name>
        <dbReference type="ChEBI" id="CHEBI:18420"/>
    </cofactor>
</comment>
<dbReference type="InterPro" id="IPR015375">
    <property type="entry name" value="NADH_PPase-like_N"/>
</dbReference>
<keyword evidence="6 10" id="KW-0378">Hydrolase</keyword>
<comment type="similarity">
    <text evidence="3">Belongs to the Nudix hydrolase family. NudC subfamily.</text>
</comment>
<name>A0A178MRS8_9PROT</name>
<dbReference type="EC" id="3.6.1.22" evidence="4"/>
<dbReference type="GO" id="GO:0046872">
    <property type="term" value="F:metal ion binding"/>
    <property type="evidence" value="ECO:0007669"/>
    <property type="project" value="UniProtKB-KW"/>
</dbReference>
<dbReference type="InterPro" id="IPR049734">
    <property type="entry name" value="NudC-like_C"/>
</dbReference>
<dbReference type="InterPro" id="IPR050241">
    <property type="entry name" value="NAD-cap_RNA_hydrolase_NudC"/>
</dbReference>
<dbReference type="InterPro" id="IPR015797">
    <property type="entry name" value="NUDIX_hydrolase-like_dom_sf"/>
</dbReference>
<dbReference type="InterPro" id="IPR020084">
    <property type="entry name" value="NUDIX_hydrolase_CS"/>
</dbReference>
<comment type="caution">
    <text evidence="12">The sequence shown here is derived from an EMBL/GenBank/DDBJ whole genome shotgun (WGS) entry which is preliminary data.</text>
</comment>
<protein>
    <recommendedName>
        <fullName evidence="4">NAD(+) diphosphatase</fullName>
        <ecNumber evidence="4">3.6.1.22</ecNumber>
    </recommendedName>
</protein>
<evidence type="ECO:0000256" key="9">
    <source>
        <dbReference type="ARBA" id="ARBA00023679"/>
    </source>
</evidence>
<comment type="catalytic activity">
    <reaction evidence="9">
        <text>a 5'-end NAD(+)-phospho-ribonucleoside in mRNA + H2O = a 5'-end phospho-adenosine-phospho-ribonucleoside in mRNA + beta-nicotinamide D-ribonucleotide + 2 H(+)</text>
        <dbReference type="Rhea" id="RHEA:60876"/>
        <dbReference type="Rhea" id="RHEA-COMP:15698"/>
        <dbReference type="Rhea" id="RHEA-COMP:15719"/>
        <dbReference type="ChEBI" id="CHEBI:14649"/>
        <dbReference type="ChEBI" id="CHEBI:15377"/>
        <dbReference type="ChEBI" id="CHEBI:15378"/>
        <dbReference type="ChEBI" id="CHEBI:144029"/>
        <dbReference type="ChEBI" id="CHEBI:144051"/>
    </reaction>
    <physiologicalReaction direction="left-to-right" evidence="9">
        <dbReference type="Rhea" id="RHEA:60877"/>
    </physiologicalReaction>
</comment>
<feature type="domain" description="Nudix hydrolase" evidence="11">
    <location>
        <begin position="167"/>
        <end position="294"/>
    </location>
</feature>
<accession>A0A178MRS8</accession>
<dbReference type="GO" id="GO:0019677">
    <property type="term" value="P:NAD+ catabolic process"/>
    <property type="evidence" value="ECO:0007669"/>
    <property type="project" value="TreeGrafter"/>
</dbReference>
<dbReference type="Gene3D" id="3.90.79.20">
    <property type="match status" value="1"/>
</dbReference>
<evidence type="ECO:0000256" key="6">
    <source>
        <dbReference type="ARBA" id="ARBA00022801"/>
    </source>
</evidence>
<evidence type="ECO:0000256" key="8">
    <source>
        <dbReference type="ARBA" id="ARBA00023027"/>
    </source>
</evidence>
<dbReference type="PROSITE" id="PS51462">
    <property type="entry name" value="NUDIX"/>
    <property type="match status" value="1"/>
</dbReference>
<keyword evidence="7" id="KW-0460">Magnesium</keyword>
<dbReference type="GO" id="GO:0005829">
    <property type="term" value="C:cytosol"/>
    <property type="evidence" value="ECO:0007669"/>
    <property type="project" value="TreeGrafter"/>
</dbReference>
<dbReference type="Pfam" id="PF09296">
    <property type="entry name" value="NUDIX-like"/>
    <property type="match status" value="1"/>
</dbReference>
<evidence type="ECO:0000256" key="10">
    <source>
        <dbReference type="RuleBase" id="RU003476"/>
    </source>
</evidence>
<evidence type="ECO:0000256" key="4">
    <source>
        <dbReference type="ARBA" id="ARBA00012381"/>
    </source>
</evidence>
<dbReference type="Pfam" id="PF00293">
    <property type="entry name" value="NUDIX"/>
    <property type="match status" value="1"/>
</dbReference>
<dbReference type="PRINTS" id="PR00502">
    <property type="entry name" value="NUDIXFAMILY"/>
</dbReference>
<dbReference type="CDD" id="cd03429">
    <property type="entry name" value="NUDIX_NADH_pyrophosphatase_Nudt13"/>
    <property type="match status" value="1"/>
</dbReference>
<keyword evidence="5" id="KW-0479">Metal-binding</keyword>
<dbReference type="Proteomes" id="UP000078428">
    <property type="component" value="Unassembled WGS sequence"/>
</dbReference>
<dbReference type="AlphaFoldDB" id="A0A178MRS8"/>
<evidence type="ECO:0000256" key="7">
    <source>
        <dbReference type="ARBA" id="ARBA00022842"/>
    </source>
</evidence>
<keyword evidence="13" id="KW-1185">Reference proteome</keyword>
<dbReference type="Gene3D" id="3.90.79.10">
    <property type="entry name" value="Nucleoside Triphosphate Pyrophosphohydrolase"/>
    <property type="match status" value="1"/>
</dbReference>
<dbReference type="InterPro" id="IPR000086">
    <property type="entry name" value="NUDIX_hydrolase_dom"/>
</dbReference>
<dbReference type="PROSITE" id="PS00893">
    <property type="entry name" value="NUDIX_BOX"/>
    <property type="match status" value="1"/>
</dbReference>
<evidence type="ECO:0000313" key="13">
    <source>
        <dbReference type="Proteomes" id="UP000078428"/>
    </source>
</evidence>
<keyword evidence="8" id="KW-0520">NAD</keyword>
<dbReference type="GO" id="GO:0035529">
    <property type="term" value="F:NADH pyrophosphatase activity"/>
    <property type="evidence" value="ECO:0007669"/>
    <property type="project" value="TreeGrafter"/>
</dbReference>
<reference evidence="12 13" key="1">
    <citation type="submission" date="2016-04" db="EMBL/GenBank/DDBJ databases">
        <title>Draft genome sequence of freshwater magnetotactic bacteria Magnetospirillum marisnigri SP-1 and Magnetospirillum moscoviense BB-1.</title>
        <authorList>
            <person name="Koziaeva V."/>
            <person name="Dziuba M.V."/>
            <person name="Ivanov T.M."/>
            <person name="Kuznetsov B."/>
            <person name="Grouzdev D.S."/>
        </authorList>
    </citation>
    <scope>NUCLEOTIDE SEQUENCE [LARGE SCALE GENOMIC DNA]</scope>
    <source>
        <strain evidence="12 13">SP-1</strain>
    </source>
</reference>
<dbReference type="PANTHER" id="PTHR42904">
    <property type="entry name" value="NUDIX HYDROLASE, NUDC SUBFAMILY"/>
    <property type="match status" value="1"/>
</dbReference>
<comment type="cofactor">
    <cofactor evidence="2">
        <name>Zn(2+)</name>
        <dbReference type="ChEBI" id="CHEBI:29105"/>
    </cofactor>
</comment>
<dbReference type="EMBL" id="LWQT01000050">
    <property type="protein sequence ID" value="OAN50757.1"/>
    <property type="molecule type" value="Genomic_DNA"/>
</dbReference>
<evidence type="ECO:0000256" key="3">
    <source>
        <dbReference type="ARBA" id="ARBA00009595"/>
    </source>
</evidence>
<evidence type="ECO:0000256" key="2">
    <source>
        <dbReference type="ARBA" id="ARBA00001947"/>
    </source>
</evidence>
<organism evidence="12 13">
    <name type="scientific">Paramagnetospirillum marisnigri</name>
    <dbReference type="NCBI Taxonomy" id="1285242"/>
    <lineage>
        <taxon>Bacteria</taxon>
        <taxon>Pseudomonadati</taxon>
        <taxon>Pseudomonadota</taxon>
        <taxon>Alphaproteobacteria</taxon>
        <taxon>Rhodospirillales</taxon>
        <taxon>Magnetospirillaceae</taxon>
        <taxon>Paramagnetospirillum</taxon>
    </lineage>
</organism>
<dbReference type="OrthoDB" id="9791656at2"/>
<dbReference type="STRING" id="1285242.A6A04_17345"/>
<dbReference type="NCBIfam" id="NF001299">
    <property type="entry name" value="PRK00241.1"/>
    <property type="match status" value="1"/>
</dbReference>
<evidence type="ECO:0000313" key="12">
    <source>
        <dbReference type="EMBL" id="OAN50757.1"/>
    </source>
</evidence>
<evidence type="ECO:0000256" key="5">
    <source>
        <dbReference type="ARBA" id="ARBA00022723"/>
    </source>
</evidence>
<dbReference type="PANTHER" id="PTHR42904:SF6">
    <property type="entry name" value="NAD-CAPPED RNA HYDROLASE NUDT12"/>
    <property type="match status" value="1"/>
</dbReference>
<gene>
    <name evidence="12" type="ORF">A6A04_17345</name>
</gene>
<evidence type="ECO:0000259" key="11">
    <source>
        <dbReference type="PROSITE" id="PS51462"/>
    </source>
</evidence>
<dbReference type="SUPFAM" id="SSF55811">
    <property type="entry name" value="Nudix"/>
    <property type="match status" value="1"/>
</dbReference>
<dbReference type="InterPro" id="IPR020476">
    <property type="entry name" value="Nudix_hydrolase"/>
</dbReference>
<dbReference type="GO" id="GO:0006742">
    <property type="term" value="P:NADP+ catabolic process"/>
    <property type="evidence" value="ECO:0007669"/>
    <property type="project" value="TreeGrafter"/>
</dbReference>